<proteinExistence type="predicted"/>
<dbReference type="AlphaFoldDB" id="A0A1G6U1B3"/>
<dbReference type="Proteomes" id="UP000199416">
    <property type="component" value="Unassembled WGS sequence"/>
</dbReference>
<reference evidence="4" key="1">
    <citation type="submission" date="2016-10" db="EMBL/GenBank/DDBJ databases">
        <authorList>
            <person name="Varghese N."/>
            <person name="Submissions S."/>
        </authorList>
    </citation>
    <scope>NUCLEOTIDE SEQUENCE [LARGE SCALE GENOMIC DNA]</scope>
    <source>
        <strain evidence="4">DSM 45421</strain>
    </source>
</reference>
<dbReference type="EMBL" id="FMZF01000007">
    <property type="protein sequence ID" value="SDD35170.1"/>
    <property type="molecule type" value="Genomic_DNA"/>
</dbReference>
<name>A0A1G6U1B3_9ACTN</name>
<accession>A0A1G6U1B3</accession>
<evidence type="ECO:0000259" key="2">
    <source>
        <dbReference type="Pfam" id="PF01402"/>
    </source>
</evidence>
<evidence type="ECO:0000313" key="3">
    <source>
        <dbReference type="EMBL" id="SDD35170.1"/>
    </source>
</evidence>
<dbReference type="RefSeq" id="WP_091368052.1">
    <property type="nucleotide sequence ID" value="NZ_FMZF01000007.1"/>
</dbReference>
<dbReference type="STRING" id="1190417.SAMN05660690_4010"/>
<keyword evidence="4" id="KW-1185">Reference proteome</keyword>
<dbReference type="OrthoDB" id="4735215at2"/>
<dbReference type="InterPro" id="IPR013321">
    <property type="entry name" value="Arc_rbn_hlx_hlx"/>
</dbReference>
<organism evidence="3 4">
    <name type="scientific">Geodermatophilus telluris</name>
    <dbReference type="NCBI Taxonomy" id="1190417"/>
    <lineage>
        <taxon>Bacteria</taxon>
        <taxon>Bacillati</taxon>
        <taxon>Actinomycetota</taxon>
        <taxon>Actinomycetes</taxon>
        <taxon>Geodermatophilales</taxon>
        <taxon>Geodermatophilaceae</taxon>
        <taxon>Geodermatophilus</taxon>
    </lineage>
</organism>
<dbReference type="CDD" id="cd21631">
    <property type="entry name" value="RHH_CopG_NikR-like"/>
    <property type="match status" value="1"/>
</dbReference>
<dbReference type="GO" id="GO:0006355">
    <property type="term" value="P:regulation of DNA-templated transcription"/>
    <property type="evidence" value="ECO:0007669"/>
    <property type="project" value="InterPro"/>
</dbReference>
<dbReference type="InterPro" id="IPR002145">
    <property type="entry name" value="CopG"/>
</dbReference>
<dbReference type="Pfam" id="PF01402">
    <property type="entry name" value="RHH_1"/>
    <property type="match status" value="1"/>
</dbReference>
<dbReference type="Gene3D" id="1.10.1220.10">
    <property type="entry name" value="Met repressor-like"/>
    <property type="match status" value="1"/>
</dbReference>
<sequence>MRRTNIYLDEDQTAALDTIARAAGVSRAELVRRLVDRGVSAAPSDLDADLAAITESFGALVADGPLERGPDERAAHLDRVSRL</sequence>
<evidence type="ECO:0000256" key="1">
    <source>
        <dbReference type="SAM" id="MobiDB-lite"/>
    </source>
</evidence>
<gene>
    <name evidence="3" type="ORF">SAMN05660690_4010</name>
</gene>
<feature type="compositionally biased region" description="Basic and acidic residues" evidence="1">
    <location>
        <begin position="65"/>
        <end position="83"/>
    </location>
</feature>
<protein>
    <submittedName>
        <fullName evidence="3">Ribbon-helix-helix protein, copG family</fullName>
    </submittedName>
</protein>
<feature type="region of interest" description="Disordered" evidence="1">
    <location>
        <begin position="64"/>
        <end position="83"/>
    </location>
</feature>
<evidence type="ECO:0000313" key="4">
    <source>
        <dbReference type="Proteomes" id="UP000199416"/>
    </source>
</evidence>
<feature type="domain" description="Ribbon-helix-helix protein CopG" evidence="2">
    <location>
        <begin position="2"/>
        <end position="36"/>
    </location>
</feature>